<keyword evidence="8" id="KW-0804">Transcription</keyword>
<evidence type="ECO:0000256" key="11">
    <source>
        <dbReference type="SAM" id="MobiDB-lite"/>
    </source>
</evidence>
<dbReference type="PROSITE" id="PS51293">
    <property type="entry name" value="SANT"/>
    <property type="match status" value="1"/>
</dbReference>
<evidence type="ECO:0000256" key="5">
    <source>
        <dbReference type="ARBA" id="ARBA00022833"/>
    </source>
</evidence>
<evidence type="ECO:0000259" key="13">
    <source>
        <dbReference type="PROSITE" id="PS51156"/>
    </source>
</evidence>
<dbReference type="PANTHER" id="PTHR16089:SF40">
    <property type="entry name" value="SUPPRESSOR OF ACTIVATED EGL-4 PROTEIN 1"/>
    <property type="match status" value="1"/>
</dbReference>
<feature type="compositionally biased region" description="Basic and acidic residues" evidence="11">
    <location>
        <begin position="946"/>
        <end position="959"/>
    </location>
</feature>
<dbReference type="FunFam" id="1.10.10.60:FF:000012">
    <property type="entry name" value="Metastasis-associated 1 family, member 3"/>
    <property type="match status" value="1"/>
</dbReference>
<dbReference type="SMART" id="SM00355">
    <property type="entry name" value="ZnF_C2H2"/>
    <property type="match status" value="1"/>
</dbReference>
<evidence type="ECO:0000256" key="3">
    <source>
        <dbReference type="ARBA" id="ARBA00022723"/>
    </source>
</evidence>
<feature type="domain" description="ELM2" evidence="13">
    <location>
        <begin position="633"/>
        <end position="726"/>
    </location>
</feature>
<feature type="compositionally biased region" description="Basic and acidic residues" evidence="11">
    <location>
        <begin position="106"/>
        <end position="169"/>
    </location>
</feature>
<accession>A0ABD2LE15</accession>
<name>A0ABD2LE15_9BILA</name>
<evidence type="ECO:0000256" key="4">
    <source>
        <dbReference type="ARBA" id="ARBA00022771"/>
    </source>
</evidence>
<comment type="subcellular location">
    <subcellularLocation>
        <location evidence="1">Nucleus</location>
    </subcellularLocation>
</comment>
<proteinExistence type="predicted"/>
<dbReference type="Gene3D" id="3.30.160.60">
    <property type="entry name" value="Classic Zinc Finger"/>
    <property type="match status" value="1"/>
</dbReference>
<dbReference type="Proteomes" id="UP001620626">
    <property type="component" value="Unassembled WGS sequence"/>
</dbReference>
<dbReference type="EMBL" id="JBICBT010000446">
    <property type="protein sequence ID" value="KAL3113451.1"/>
    <property type="molecule type" value="Genomic_DNA"/>
</dbReference>
<dbReference type="PANTHER" id="PTHR16089">
    <property type="entry name" value="REST COREPRESSOR COREST PROTEIN-RELATED"/>
    <property type="match status" value="1"/>
</dbReference>
<keyword evidence="3" id="KW-0479">Metal-binding</keyword>
<keyword evidence="9" id="KW-0539">Nucleus</keyword>
<dbReference type="InterPro" id="IPR051066">
    <property type="entry name" value="Trans_reg/Corepressor"/>
</dbReference>
<dbReference type="SUPFAM" id="SSF46689">
    <property type="entry name" value="Homeodomain-like"/>
    <property type="match status" value="1"/>
</dbReference>
<keyword evidence="2" id="KW-0678">Repressor</keyword>
<keyword evidence="5" id="KW-0862">Zinc</keyword>
<keyword evidence="7" id="KW-0238">DNA-binding</keyword>
<feature type="compositionally biased region" description="Polar residues" evidence="11">
    <location>
        <begin position="926"/>
        <end position="940"/>
    </location>
</feature>
<keyword evidence="6" id="KW-0805">Transcription regulation</keyword>
<dbReference type="AlphaFoldDB" id="A0ABD2LE15"/>
<dbReference type="PROSITE" id="PS00028">
    <property type="entry name" value="ZINC_FINGER_C2H2_1"/>
    <property type="match status" value="1"/>
</dbReference>
<dbReference type="GO" id="GO:0003677">
    <property type="term" value="F:DNA binding"/>
    <property type="evidence" value="ECO:0007669"/>
    <property type="project" value="UniProtKB-KW"/>
</dbReference>
<gene>
    <name evidence="15" type="ORF">niasHT_013561</name>
</gene>
<feature type="region of interest" description="Disordered" evidence="11">
    <location>
        <begin position="102"/>
        <end position="196"/>
    </location>
</feature>
<evidence type="ECO:0000313" key="16">
    <source>
        <dbReference type="Proteomes" id="UP001620626"/>
    </source>
</evidence>
<organism evidence="15 16">
    <name type="scientific">Heterodera trifolii</name>
    <dbReference type="NCBI Taxonomy" id="157864"/>
    <lineage>
        <taxon>Eukaryota</taxon>
        <taxon>Metazoa</taxon>
        <taxon>Ecdysozoa</taxon>
        <taxon>Nematoda</taxon>
        <taxon>Chromadorea</taxon>
        <taxon>Rhabditida</taxon>
        <taxon>Tylenchina</taxon>
        <taxon>Tylenchomorpha</taxon>
        <taxon>Tylenchoidea</taxon>
        <taxon>Heteroderidae</taxon>
        <taxon>Heteroderinae</taxon>
        <taxon>Heterodera</taxon>
    </lineage>
</organism>
<feature type="compositionally biased region" description="Acidic residues" evidence="11">
    <location>
        <begin position="835"/>
        <end position="848"/>
    </location>
</feature>
<dbReference type="InterPro" id="IPR017884">
    <property type="entry name" value="SANT_dom"/>
</dbReference>
<evidence type="ECO:0000256" key="7">
    <source>
        <dbReference type="ARBA" id="ARBA00023125"/>
    </source>
</evidence>
<dbReference type="GO" id="GO:0005634">
    <property type="term" value="C:nucleus"/>
    <property type="evidence" value="ECO:0007669"/>
    <property type="project" value="UniProtKB-SubCell"/>
</dbReference>
<feature type="region of interest" description="Disordered" evidence="11">
    <location>
        <begin position="918"/>
        <end position="969"/>
    </location>
</feature>
<evidence type="ECO:0000256" key="2">
    <source>
        <dbReference type="ARBA" id="ARBA00022491"/>
    </source>
</evidence>
<dbReference type="SMART" id="SM00717">
    <property type="entry name" value="SANT"/>
    <property type="match status" value="1"/>
</dbReference>
<dbReference type="PROSITE" id="PS51156">
    <property type="entry name" value="ELM2"/>
    <property type="match status" value="1"/>
</dbReference>
<dbReference type="PROSITE" id="PS50157">
    <property type="entry name" value="ZINC_FINGER_C2H2_2"/>
    <property type="match status" value="1"/>
</dbReference>
<dbReference type="InterPro" id="IPR000949">
    <property type="entry name" value="ELM2_dom"/>
</dbReference>
<keyword evidence="4 10" id="KW-0863">Zinc-finger</keyword>
<evidence type="ECO:0000256" key="10">
    <source>
        <dbReference type="PROSITE-ProRule" id="PRU00042"/>
    </source>
</evidence>
<evidence type="ECO:0000259" key="14">
    <source>
        <dbReference type="PROSITE" id="PS51293"/>
    </source>
</evidence>
<dbReference type="InterPro" id="IPR013087">
    <property type="entry name" value="Znf_C2H2_type"/>
</dbReference>
<dbReference type="Gene3D" id="1.10.10.60">
    <property type="entry name" value="Homeodomain-like"/>
    <property type="match status" value="1"/>
</dbReference>
<feature type="domain" description="C2H2-type" evidence="12">
    <location>
        <begin position="990"/>
        <end position="1017"/>
    </location>
</feature>
<evidence type="ECO:0000256" key="8">
    <source>
        <dbReference type="ARBA" id="ARBA00023163"/>
    </source>
</evidence>
<dbReference type="InterPro" id="IPR001005">
    <property type="entry name" value="SANT/Myb"/>
</dbReference>
<sequence>MIRHWPIWQLEGTDPSQTERTKPMGVHPLTIPSHWHPKMDFDSFTAELCTTNPTIAHHHNISDNNSTNCPAILSDLHLPMEGNDDFDGIVPMQLDDFFESHTQQKTNERQQQTKREQRLNRGEGRGGEGKRGGGGKRREKEGKREKERGREGKGEEGKRGEEGKGEEGTVLHQHQQHISPAAAARQHFAHPQPNSNPFPLPLPSAQFIASPNAMADYVNNTNNNLGPEFCQRSHSHNIYSSTIDQHQQKAAQWSAQWHQYPHRQQRHDITWPLAAEAAPLRKESMPALHFNCRHLQPSSSLHFSNGVLPFQHQSSPLPQTDHPLERTRSLSSAIFCPTSSSAIYNYDLPHQQQSHFHSNVAHSTDIPISSKWEEQRRTKSTALPPTSLCNSLHFGPVSLRRFNSQLRSPCHSADVPHKLNPSAVKPYTPPPILSPMRNGSGLFHRIVQEDSKFSPFDLSKPCSISETTDHFETGEITMTDEAVAEEEEDERRNIARKENGSKLPFPVVTFIEQQNGMEAEEESGAERRTPLADGAAFAGSGRPQRKNGFLFSAGDGPCSSGLPFAAELEQLRKQSTTSGRTHKASIIRMSIRNKTSLANDDFIRKMSTVSMEEAKGEEAVGSEEVALESAAIPHINLGKGYQAKVKKWSERAISAQEREAIADRDQPMFESRAVEHIPETALAAYETLACSVAVPKPGRNKELALNVLAENQGNLQAAVMDLLRCDTLDWEQYPNIFKNSYVDVDDWSPEEINTFQDAIYKSEKDFQQVATELGNRSVRECVSFYYTWKKACPDDYRKLRNLRKKRQLLEQQLDYASIACRQLSHSESQQNGGTSEEEEGEEFSETESDITNPSLLGHLSMECSPAGLGRKHSLPRGALPPGDFAAQPSSASSLLPNTSSALFNSAYPWLHGEIFPSPSSSSTSTANDHLQGAQNGTTNAGAEMGTTDRTEGTQHHHNEYGGGHHNNHHHKIRSVANAKKGAQPSADGFFHCRLCEKRFEKVKSLNAHMKSHAMKARAEAEVQMQHKQQQSTTLPFPVPTKKEAADNALGSLAAPLGPVASLNLTSSQAAVAAALNNLNRQFQQQQGQAVQEAMGGIMGSNLLLRNMLQYGPAAAAAAVQGGAAATPGGTASQWPTTQHFNA</sequence>
<evidence type="ECO:0000259" key="12">
    <source>
        <dbReference type="PROSITE" id="PS50157"/>
    </source>
</evidence>
<reference evidence="15 16" key="1">
    <citation type="submission" date="2024-10" db="EMBL/GenBank/DDBJ databases">
        <authorList>
            <person name="Kim D."/>
        </authorList>
    </citation>
    <scope>NUCLEOTIDE SEQUENCE [LARGE SCALE GENOMIC DNA]</scope>
    <source>
        <strain evidence="15">BH-2024</strain>
    </source>
</reference>
<comment type="caution">
    <text evidence="15">The sequence shown here is derived from an EMBL/GenBank/DDBJ whole genome shotgun (WGS) entry which is preliminary data.</text>
</comment>
<dbReference type="Pfam" id="PF00249">
    <property type="entry name" value="Myb_DNA-binding"/>
    <property type="match status" value="1"/>
</dbReference>
<protein>
    <recommendedName>
        <fullName evidence="17">Transcriptional-regulating factor 1</fullName>
    </recommendedName>
</protein>
<evidence type="ECO:0000256" key="1">
    <source>
        <dbReference type="ARBA" id="ARBA00004123"/>
    </source>
</evidence>
<evidence type="ECO:0000256" key="9">
    <source>
        <dbReference type="ARBA" id="ARBA00023242"/>
    </source>
</evidence>
<keyword evidence="16" id="KW-1185">Reference proteome</keyword>
<evidence type="ECO:0008006" key="17">
    <source>
        <dbReference type="Google" id="ProtNLM"/>
    </source>
</evidence>
<evidence type="ECO:0000313" key="15">
    <source>
        <dbReference type="EMBL" id="KAL3113451.1"/>
    </source>
</evidence>
<feature type="domain" description="SANT" evidence="14">
    <location>
        <begin position="742"/>
        <end position="793"/>
    </location>
</feature>
<dbReference type="InterPro" id="IPR009057">
    <property type="entry name" value="Homeodomain-like_sf"/>
</dbReference>
<evidence type="ECO:0000256" key="6">
    <source>
        <dbReference type="ARBA" id="ARBA00023015"/>
    </source>
</evidence>
<feature type="region of interest" description="Disordered" evidence="11">
    <location>
        <begin position="824"/>
        <end position="893"/>
    </location>
</feature>
<dbReference type="GO" id="GO:0008270">
    <property type="term" value="F:zinc ion binding"/>
    <property type="evidence" value="ECO:0007669"/>
    <property type="project" value="UniProtKB-KW"/>
</dbReference>